<proteinExistence type="predicted"/>
<dbReference type="RefSeq" id="WP_238306701.1">
    <property type="nucleotide sequence ID" value="NZ_BPQM01000140.1"/>
</dbReference>
<reference evidence="2" key="2">
    <citation type="submission" date="2021-08" db="EMBL/GenBank/DDBJ databases">
        <authorList>
            <person name="Tani A."/>
            <person name="Ola A."/>
            <person name="Ogura Y."/>
            <person name="Katsura K."/>
            <person name="Hayashi T."/>
        </authorList>
    </citation>
    <scope>NUCLEOTIDE SEQUENCE</scope>
    <source>
        <strain evidence="2">NBRC 103626</strain>
    </source>
</reference>
<protein>
    <submittedName>
        <fullName evidence="2">Uncharacterized protein</fullName>
    </submittedName>
</protein>
<feature type="coiled-coil region" evidence="1">
    <location>
        <begin position="55"/>
        <end position="96"/>
    </location>
</feature>
<sequence>MRTPHQIATSFDQAGLRLAGVAAGFVADARARQAAVDAEQADRDLTATQRVAVAVARQRAALQDAVDEAAALRAENARLRAELAAARQQVAAQQRETVRIKGLLRGAVGMRAA</sequence>
<name>A0AA37MG17_9HYPH</name>
<gene>
    <name evidence="2" type="ORF">NBEOAGPD_4717</name>
</gene>
<evidence type="ECO:0000313" key="2">
    <source>
        <dbReference type="EMBL" id="GJD81468.1"/>
    </source>
</evidence>
<keyword evidence="1" id="KW-0175">Coiled coil</keyword>
<evidence type="ECO:0000256" key="1">
    <source>
        <dbReference type="SAM" id="Coils"/>
    </source>
</evidence>
<comment type="caution">
    <text evidence="2">The sequence shown here is derived from an EMBL/GenBank/DDBJ whole genome shotgun (WGS) entry which is preliminary data.</text>
</comment>
<accession>A0AA37MG17</accession>
<organism evidence="2 3">
    <name type="scientific">Methylobacterium gregans</name>
    <dbReference type="NCBI Taxonomy" id="374424"/>
    <lineage>
        <taxon>Bacteria</taxon>
        <taxon>Pseudomonadati</taxon>
        <taxon>Pseudomonadota</taxon>
        <taxon>Alphaproteobacteria</taxon>
        <taxon>Hyphomicrobiales</taxon>
        <taxon>Methylobacteriaceae</taxon>
        <taxon>Methylobacterium</taxon>
    </lineage>
</organism>
<keyword evidence="3" id="KW-1185">Reference proteome</keyword>
<reference evidence="2" key="1">
    <citation type="journal article" date="2016" name="Front. Microbiol.">
        <title>Genome Sequence of the Piezophilic, Mesophilic Sulfate-Reducing Bacterium Desulfovibrio indicus J2T.</title>
        <authorList>
            <person name="Cao J."/>
            <person name="Maignien L."/>
            <person name="Shao Z."/>
            <person name="Alain K."/>
            <person name="Jebbar M."/>
        </authorList>
    </citation>
    <scope>NUCLEOTIDE SEQUENCE</scope>
    <source>
        <strain evidence="2">NBRC 103626</strain>
    </source>
</reference>
<dbReference type="Proteomes" id="UP001055108">
    <property type="component" value="Unassembled WGS sequence"/>
</dbReference>
<dbReference type="EMBL" id="BPQM01000140">
    <property type="protein sequence ID" value="GJD81468.1"/>
    <property type="molecule type" value="Genomic_DNA"/>
</dbReference>
<evidence type="ECO:0000313" key="3">
    <source>
        <dbReference type="Proteomes" id="UP001055108"/>
    </source>
</evidence>
<dbReference type="AlphaFoldDB" id="A0AA37MG17"/>